<reference evidence="2 3" key="1">
    <citation type="journal article" date="2019" name="Emerg. Microbes Infect.">
        <title>Comprehensive subspecies identification of 175 nontuberculous mycobacteria species based on 7547 genomic profiles.</title>
        <authorList>
            <person name="Matsumoto Y."/>
            <person name="Kinjo T."/>
            <person name="Motooka D."/>
            <person name="Nabeya D."/>
            <person name="Jung N."/>
            <person name="Uechi K."/>
            <person name="Horii T."/>
            <person name="Iida T."/>
            <person name="Fujita J."/>
            <person name="Nakamura S."/>
        </authorList>
    </citation>
    <scope>NUCLEOTIDE SEQUENCE [LARGE SCALE GENOMIC DNA]</scope>
    <source>
        <strain evidence="2 3">JCM 18538</strain>
    </source>
</reference>
<dbReference type="Proteomes" id="UP000467428">
    <property type="component" value="Chromosome"/>
</dbReference>
<name>A0A7I7RW35_9MYCO</name>
<sequence>MKKFGFASVIATGFAAALLGLAGPAAADSTHHGWIQDIQQQATVGVVSSTIGNGR</sequence>
<feature type="chain" id="PRO_5029904390" evidence="1">
    <location>
        <begin position="28"/>
        <end position="55"/>
    </location>
</feature>
<organism evidence="2 3">
    <name type="scientific">Mycolicibacterium arabiense</name>
    <dbReference type="NCBI Taxonomy" id="1286181"/>
    <lineage>
        <taxon>Bacteria</taxon>
        <taxon>Bacillati</taxon>
        <taxon>Actinomycetota</taxon>
        <taxon>Actinomycetes</taxon>
        <taxon>Mycobacteriales</taxon>
        <taxon>Mycobacteriaceae</taxon>
        <taxon>Mycolicibacterium</taxon>
    </lineage>
</organism>
<geneLocation type="plasmid" evidence="3">
    <name>pjcm18538 dna</name>
</geneLocation>
<proteinExistence type="predicted"/>
<dbReference type="AlphaFoldDB" id="A0A7I7RW35"/>
<dbReference type="RefSeq" id="WP_170314462.1">
    <property type="nucleotide sequence ID" value="NZ_AP022593.1"/>
</dbReference>
<keyword evidence="1" id="KW-0732">Signal</keyword>
<keyword evidence="3" id="KW-1185">Reference proteome</keyword>
<evidence type="ECO:0000313" key="2">
    <source>
        <dbReference type="EMBL" id="BBY48834.1"/>
    </source>
</evidence>
<gene>
    <name evidence="2" type="ORF">MARA_23020</name>
</gene>
<accession>A0A7I7RW35</accession>
<evidence type="ECO:0000256" key="1">
    <source>
        <dbReference type="SAM" id="SignalP"/>
    </source>
</evidence>
<dbReference type="KEGG" id="marz:MARA_23020"/>
<evidence type="ECO:0000313" key="3">
    <source>
        <dbReference type="Proteomes" id="UP000467428"/>
    </source>
</evidence>
<dbReference type="EMBL" id="AP022593">
    <property type="protein sequence ID" value="BBY48834.1"/>
    <property type="molecule type" value="Genomic_DNA"/>
</dbReference>
<protein>
    <submittedName>
        <fullName evidence="2">Uncharacterized protein</fullName>
    </submittedName>
</protein>
<feature type="signal peptide" evidence="1">
    <location>
        <begin position="1"/>
        <end position="27"/>
    </location>
</feature>